<protein>
    <submittedName>
        <fullName evidence="1">Uncharacterized protein</fullName>
    </submittedName>
</protein>
<evidence type="ECO:0000313" key="1">
    <source>
        <dbReference type="EMBL" id="HHY27165.1"/>
    </source>
</evidence>
<accession>A0A7C6Z4U3</accession>
<dbReference type="EMBL" id="DUTF01000239">
    <property type="protein sequence ID" value="HHY27165.1"/>
    <property type="molecule type" value="Genomic_DNA"/>
</dbReference>
<reference evidence="1 2" key="1">
    <citation type="journal article" date="2020" name="Biotechnol. Biofuels">
        <title>New insights from the biogas microbiome by comprehensive genome-resolved metagenomics of nearly 1600 species originating from multiple anaerobic digesters.</title>
        <authorList>
            <person name="Campanaro S."/>
            <person name="Treu L."/>
            <person name="Rodriguez-R L.M."/>
            <person name="Kovalovszki A."/>
            <person name="Ziels R.M."/>
            <person name="Maus I."/>
            <person name="Zhu X."/>
            <person name="Kougias P.G."/>
            <person name="Basile A."/>
            <person name="Luo G."/>
            <person name="Schluter A."/>
            <person name="Konstantinidis K.T."/>
            <person name="Angelidaki I."/>
        </authorList>
    </citation>
    <scope>NUCLEOTIDE SEQUENCE [LARGE SCALE GENOMIC DNA]</scope>
    <source>
        <strain evidence="1">AS05jafATM_4</strain>
    </source>
</reference>
<sequence length="75" mass="8835">MNQGQELFYNFFMERVKEDKKDEAKALLEKGFAKQAEGTFDQSYLQEVMPKYFELLKPEAVEEFKKAMAHFSSTL</sequence>
<evidence type="ECO:0000313" key="2">
    <source>
        <dbReference type="Proteomes" id="UP000553059"/>
    </source>
</evidence>
<name>A0A7C6Z4U3_9FIRM</name>
<comment type="caution">
    <text evidence="1">The sequence shown here is derived from an EMBL/GenBank/DDBJ whole genome shotgun (WGS) entry which is preliminary data.</text>
</comment>
<proteinExistence type="predicted"/>
<gene>
    <name evidence="1" type="ORF">GX523_10575</name>
</gene>
<dbReference type="AlphaFoldDB" id="A0A7C6Z4U3"/>
<organism evidence="1 2">
    <name type="scientific">Desulfitobacterium dehalogenans</name>
    <dbReference type="NCBI Taxonomy" id="36854"/>
    <lineage>
        <taxon>Bacteria</taxon>
        <taxon>Bacillati</taxon>
        <taxon>Bacillota</taxon>
        <taxon>Clostridia</taxon>
        <taxon>Eubacteriales</taxon>
        <taxon>Desulfitobacteriaceae</taxon>
        <taxon>Desulfitobacterium</taxon>
    </lineage>
</organism>
<dbReference type="Proteomes" id="UP000553059">
    <property type="component" value="Unassembled WGS sequence"/>
</dbReference>